<organism evidence="1">
    <name type="scientific">Graphocephala atropunctata</name>
    <dbReference type="NCBI Taxonomy" id="36148"/>
    <lineage>
        <taxon>Eukaryota</taxon>
        <taxon>Metazoa</taxon>
        <taxon>Ecdysozoa</taxon>
        <taxon>Arthropoda</taxon>
        <taxon>Hexapoda</taxon>
        <taxon>Insecta</taxon>
        <taxon>Pterygota</taxon>
        <taxon>Neoptera</taxon>
        <taxon>Paraneoptera</taxon>
        <taxon>Hemiptera</taxon>
        <taxon>Auchenorrhyncha</taxon>
        <taxon>Membracoidea</taxon>
        <taxon>Cicadellidae</taxon>
        <taxon>Cicadellinae</taxon>
        <taxon>Cicadellini</taxon>
        <taxon>Graphocephala</taxon>
    </lineage>
</organism>
<accession>A0A1B6LFV8</accession>
<dbReference type="AlphaFoldDB" id="A0A1B6LFV8"/>
<gene>
    <name evidence="1" type="ORF">g.36977</name>
</gene>
<protein>
    <recommendedName>
        <fullName evidence="2">Reverse transcriptase zinc-binding domain-containing protein</fullName>
    </recommendedName>
</protein>
<name>A0A1B6LFV8_9HEMI</name>
<feature type="non-terminal residue" evidence="1">
    <location>
        <position position="1"/>
    </location>
</feature>
<reference evidence="1" key="1">
    <citation type="submission" date="2015-11" db="EMBL/GenBank/DDBJ databases">
        <title>De novo transcriptome assembly of four potential Pierce s Disease insect vectors from Arizona vineyards.</title>
        <authorList>
            <person name="Tassone E.E."/>
        </authorList>
    </citation>
    <scope>NUCLEOTIDE SEQUENCE</scope>
</reference>
<dbReference type="EMBL" id="GEBQ01017400">
    <property type="protein sequence ID" value="JAT22577.1"/>
    <property type="molecule type" value="Transcribed_RNA"/>
</dbReference>
<sequence>FSSAEYCTPVWLNSPHASKIDVQLNQTMHQISCTLNSTPLPWLPVLCNIAPPHIRRECATMKMLGKRRSNSNCLLYNKLNNVPPARLVSRKPSWLYGEDVNEDNVKTKWKNQWNKKLPFNLHLILDPTKKVKGFMLPRKHWVTLNRFRTGVGKCKKEMVRWTMINDASCDCGAKIQSMEHILNYCPISKFTSGLTDLHQLTPAALDWLSSLSLQV</sequence>
<proteinExistence type="predicted"/>
<evidence type="ECO:0008006" key="2">
    <source>
        <dbReference type="Google" id="ProtNLM"/>
    </source>
</evidence>
<evidence type="ECO:0000313" key="1">
    <source>
        <dbReference type="EMBL" id="JAT22577.1"/>
    </source>
</evidence>